<sequence>MEDSEEEQAARANGSAAAASSVTARDDRRMGVLEKTCRVRRAGWGSGPHEPREGSACVREPVGRDREIGGPARL</sequence>
<keyword evidence="3" id="KW-1185">Reference proteome</keyword>
<dbReference type="Proteomes" id="UP000317881">
    <property type="component" value="Unassembled WGS sequence"/>
</dbReference>
<evidence type="ECO:0000313" key="3">
    <source>
        <dbReference type="Proteomes" id="UP000317881"/>
    </source>
</evidence>
<comment type="caution">
    <text evidence="2">The sequence shown here is derived from an EMBL/GenBank/DDBJ whole genome shotgun (WGS) entry which is preliminary data.</text>
</comment>
<organism evidence="2 3">
    <name type="scientific">Streptomyces spinoverrucosus</name>
    <dbReference type="NCBI Taxonomy" id="284043"/>
    <lineage>
        <taxon>Bacteria</taxon>
        <taxon>Bacillati</taxon>
        <taxon>Actinomycetota</taxon>
        <taxon>Actinomycetes</taxon>
        <taxon>Kitasatosporales</taxon>
        <taxon>Streptomycetaceae</taxon>
        <taxon>Streptomyces</taxon>
    </lineage>
</organism>
<proteinExistence type="predicted"/>
<accession>A0A4Y3VPW1</accession>
<name>A0A4Y3VPW1_9ACTN</name>
<reference evidence="2 3" key="1">
    <citation type="submission" date="2019-06" db="EMBL/GenBank/DDBJ databases">
        <title>Whole genome shotgun sequence of Streptomyces spinoverrucosus NBRC 14228.</title>
        <authorList>
            <person name="Hosoyama A."/>
            <person name="Uohara A."/>
            <person name="Ohji S."/>
            <person name="Ichikawa N."/>
        </authorList>
    </citation>
    <scope>NUCLEOTIDE SEQUENCE [LARGE SCALE GENOMIC DNA]</scope>
    <source>
        <strain evidence="2 3">NBRC 14228</strain>
    </source>
</reference>
<feature type="region of interest" description="Disordered" evidence="1">
    <location>
        <begin position="1"/>
        <end position="29"/>
    </location>
</feature>
<evidence type="ECO:0000313" key="2">
    <source>
        <dbReference type="EMBL" id="GEC08633.1"/>
    </source>
</evidence>
<feature type="compositionally biased region" description="Low complexity" evidence="1">
    <location>
        <begin position="10"/>
        <end position="23"/>
    </location>
</feature>
<evidence type="ECO:0000256" key="1">
    <source>
        <dbReference type="SAM" id="MobiDB-lite"/>
    </source>
</evidence>
<protein>
    <submittedName>
        <fullName evidence="2">Uncharacterized protein</fullName>
    </submittedName>
</protein>
<feature type="region of interest" description="Disordered" evidence="1">
    <location>
        <begin position="42"/>
        <end position="74"/>
    </location>
</feature>
<dbReference type="EMBL" id="BJND01000055">
    <property type="protein sequence ID" value="GEC08633.1"/>
    <property type="molecule type" value="Genomic_DNA"/>
</dbReference>
<dbReference type="AlphaFoldDB" id="A0A4Y3VPW1"/>
<gene>
    <name evidence="2" type="ORF">SSP24_62880</name>
</gene>